<dbReference type="Gene3D" id="2.60.40.10">
    <property type="entry name" value="Immunoglobulins"/>
    <property type="match status" value="1"/>
</dbReference>
<reference evidence="3" key="1">
    <citation type="submission" date="2017-02" db="EMBL/GenBank/DDBJ databases">
        <authorList>
            <person name="Varghese N."/>
            <person name="Submissions S."/>
        </authorList>
    </citation>
    <scope>NUCLEOTIDE SEQUENCE [LARGE SCALE GENOMIC DNA]</scope>
    <source>
        <strain evidence="3">9H-4</strain>
    </source>
</reference>
<evidence type="ECO:0000313" key="2">
    <source>
        <dbReference type="EMBL" id="SKB08274.1"/>
    </source>
</evidence>
<dbReference type="Proteomes" id="UP000191040">
    <property type="component" value="Chromosome I"/>
</dbReference>
<evidence type="ECO:0000313" key="3">
    <source>
        <dbReference type="Proteomes" id="UP000191040"/>
    </source>
</evidence>
<dbReference type="AlphaFoldDB" id="A0A1T4Z2L0"/>
<dbReference type="InterPro" id="IPR013783">
    <property type="entry name" value="Ig-like_fold"/>
</dbReference>
<evidence type="ECO:0008006" key="4">
    <source>
        <dbReference type="Google" id="ProtNLM"/>
    </source>
</evidence>
<accession>A0A1T4Z2L0</accession>
<keyword evidence="1" id="KW-0732">Signal</keyword>
<dbReference type="GO" id="GO:0005975">
    <property type="term" value="P:carbohydrate metabolic process"/>
    <property type="evidence" value="ECO:0007669"/>
    <property type="project" value="UniProtKB-ARBA"/>
</dbReference>
<proteinExistence type="predicted"/>
<evidence type="ECO:0000256" key="1">
    <source>
        <dbReference type="SAM" id="SignalP"/>
    </source>
</evidence>
<keyword evidence="3" id="KW-1185">Reference proteome</keyword>
<dbReference type="OrthoDB" id="614750at2"/>
<organism evidence="2 3">
    <name type="scientific">Aeromicrobium choanae</name>
    <dbReference type="NCBI Taxonomy" id="1736691"/>
    <lineage>
        <taxon>Bacteria</taxon>
        <taxon>Bacillati</taxon>
        <taxon>Actinomycetota</taxon>
        <taxon>Actinomycetes</taxon>
        <taxon>Propionibacteriales</taxon>
        <taxon>Nocardioidaceae</taxon>
        <taxon>Aeromicrobium</taxon>
    </lineage>
</organism>
<dbReference type="Gene3D" id="2.60.40.2700">
    <property type="match status" value="1"/>
</dbReference>
<feature type="signal peptide" evidence="1">
    <location>
        <begin position="1"/>
        <end position="26"/>
    </location>
</feature>
<name>A0A1T4Z2L0_9ACTN</name>
<gene>
    <name evidence="2" type="ORF">SAMN06295964_2074</name>
</gene>
<dbReference type="EMBL" id="LT796768">
    <property type="protein sequence ID" value="SKB08274.1"/>
    <property type="molecule type" value="Genomic_DNA"/>
</dbReference>
<dbReference type="STRING" id="1736691.SAMN06295964_2074"/>
<protein>
    <recommendedName>
        <fullName evidence="4">Ig-like domain (Group 3)</fullName>
    </recommendedName>
</protein>
<feature type="chain" id="PRO_5012052388" description="Ig-like domain (Group 3)" evidence="1">
    <location>
        <begin position="27"/>
        <end position="446"/>
    </location>
</feature>
<sequence length="446" mass="47569">MKAMTRAALVAVLALIASLLIAPAGAAQLPAAAPAGTISGTITSTADLPDGVLEARVSLLRKDANGRFVLENMYTRIVGERYTIPVPAANTYRVDVELDEWGVSTAGPSAPVVVQHGQAVTGVDIVLEPEPRISGRISMEDFDLDSLDRDRTLLVQALANVEGAWKPVGSVDRLTFGDPALRIHRDGTFTLAVERPTTRVRLKFFQPHCGDGSDPFCDMGLAPEVSTTFWDGTASGASTVEVASDIDLAAGSVEGKDVAMRRAQRLRFTAEPTITGNPVPGHVLTAQPGTYQPAPTGMTYTWTAAAPPGYRSYKVVGTGSTFRVPATFANHAVRLTVQPLRPGFETPILSTSTTIKAPSRLAVKARAGRRTATATLTVAAEVKRDRLDGKASIYAKGKRIKTVRVKDGRATIKISKQKKGKRTYTVRFSGNAYATSSTKSVRIAIR</sequence>